<dbReference type="GO" id="GO:0010133">
    <property type="term" value="P:L-proline catabolic process to L-glutamate"/>
    <property type="evidence" value="ECO:0007669"/>
    <property type="project" value="UniProtKB-UniPathway"/>
</dbReference>
<evidence type="ECO:0000256" key="4">
    <source>
        <dbReference type="ARBA" id="ARBA00022741"/>
    </source>
</evidence>
<dbReference type="EC" id="1.5.5.2" evidence="2"/>
<dbReference type="EMBL" id="CR522870">
    <property type="protein sequence ID" value="CAG37221.1"/>
    <property type="molecule type" value="Genomic_DNA"/>
</dbReference>
<comment type="catalytic activity">
    <reaction evidence="8">
        <text>L-proline + a quinone = (S)-1-pyrroline-5-carboxylate + a quinol + H(+)</text>
        <dbReference type="Rhea" id="RHEA:23784"/>
        <dbReference type="ChEBI" id="CHEBI:15378"/>
        <dbReference type="ChEBI" id="CHEBI:17388"/>
        <dbReference type="ChEBI" id="CHEBI:24646"/>
        <dbReference type="ChEBI" id="CHEBI:60039"/>
        <dbReference type="ChEBI" id="CHEBI:132124"/>
        <dbReference type="EC" id="1.5.5.2"/>
    </reaction>
</comment>
<evidence type="ECO:0000256" key="10">
    <source>
        <dbReference type="PIRSR" id="PIRSR000196-2"/>
    </source>
</evidence>
<evidence type="ECO:0000256" key="1">
    <source>
        <dbReference type="ARBA" id="ARBA00004739"/>
    </source>
</evidence>
<feature type="domain" description="Proline dehydrogenase" evidence="11">
    <location>
        <begin position="35"/>
        <end position="293"/>
    </location>
</feature>
<feature type="binding site" evidence="9">
    <location>
        <position position="284"/>
    </location>
    <ligand>
        <name>substrate</name>
    </ligand>
</feature>
<dbReference type="PIRSF" id="PIRSF000196">
    <property type="entry name" value="Pro_dehydrog"/>
    <property type="match status" value="1"/>
</dbReference>
<keyword evidence="3" id="KW-0285">Flavoprotein</keyword>
<dbReference type="eggNOG" id="COG0506">
    <property type="taxonomic scope" value="Bacteria"/>
</dbReference>
<dbReference type="Pfam" id="PF01619">
    <property type="entry name" value="Pro_dh"/>
    <property type="match status" value="1"/>
</dbReference>
<dbReference type="OrthoDB" id="9773461at2"/>
<dbReference type="Gene3D" id="3.20.20.220">
    <property type="match status" value="1"/>
</dbReference>
<keyword evidence="5 10" id="KW-0274">FAD</keyword>
<dbReference type="InterPro" id="IPR015659">
    <property type="entry name" value="Proline_oxidase"/>
</dbReference>
<name>Q6AKA5_DESPS</name>
<dbReference type="PANTHER" id="PTHR13914:SF0">
    <property type="entry name" value="PROLINE DEHYDROGENASE 1, MITOCHONDRIAL"/>
    <property type="match status" value="1"/>
</dbReference>
<reference evidence="13" key="1">
    <citation type="journal article" date="2004" name="Environ. Microbiol.">
        <title>The genome of Desulfotalea psychrophila, a sulfate-reducing bacterium from permanently cold Arctic sediments.</title>
        <authorList>
            <person name="Rabus R."/>
            <person name="Ruepp A."/>
            <person name="Frickey T."/>
            <person name="Rattei T."/>
            <person name="Fartmann B."/>
            <person name="Stark M."/>
            <person name="Bauer M."/>
            <person name="Zibat A."/>
            <person name="Lombardot T."/>
            <person name="Becker I."/>
            <person name="Amann J."/>
            <person name="Gellner K."/>
            <person name="Teeling H."/>
            <person name="Leuschner W.D."/>
            <person name="Gloeckner F.-O."/>
            <person name="Lupas A.N."/>
            <person name="Amann R."/>
            <person name="Klenk H.-P."/>
        </authorList>
    </citation>
    <scope>NUCLEOTIDE SEQUENCE [LARGE SCALE GENOMIC DNA]</scope>
    <source>
        <strain evidence="13">DSM 12343 / LSv54</strain>
    </source>
</reference>
<dbReference type="InterPro" id="IPR008219">
    <property type="entry name" value="PRODH_bac_arc"/>
</dbReference>
<dbReference type="UniPathway" id="UPA00261">
    <property type="reaction ID" value="UER00373"/>
</dbReference>
<keyword evidence="13" id="KW-1185">Reference proteome</keyword>
<evidence type="ECO:0000256" key="3">
    <source>
        <dbReference type="ARBA" id="ARBA00022630"/>
    </source>
</evidence>
<feature type="binding site" evidence="10">
    <location>
        <begin position="221"/>
        <end position="222"/>
    </location>
    <ligand>
        <name>FAD</name>
        <dbReference type="ChEBI" id="CHEBI:57692"/>
    </ligand>
</feature>
<evidence type="ECO:0000256" key="6">
    <source>
        <dbReference type="ARBA" id="ARBA00023002"/>
    </source>
</evidence>
<feature type="binding site" evidence="10">
    <location>
        <position position="153"/>
    </location>
    <ligand>
        <name>FAD</name>
        <dbReference type="ChEBI" id="CHEBI:57692"/>
    </ligand>
</feature>
<dbReference type="RefSeq" id="WP_011189733.1">
    <property type="nucleotide sequence ID" value="NC_006138.1"/>
</dbReference>
<dbReference type="PANTHER" id="PTHR13914">
    <property type="entry name" value="PROLINE OXIDASE"/>
    <property type="match status" value="1"/>
</dbReference>
<dbReference type="STRING" id="177439.DP2492"/>
<evidence type="ECO:0000256" key="5">
    <source>
        <dbReference type="ARBA" id="ARBA00022827"/>
    </source>
</evidence>
<keyword evidence="6" id="KW-0560">Oxidoreductase</keyword>
<evidence type="ECO:0000256" key="8">
    <source>
        <dbReference type="ARBA" id="ARBA00048779"/>
    </source>
</evidence>
<accession>Q6AKA5</accession>
<evidence type="ECO:0000256" key="7">
    <source>
        <dbReference type="ARBA" id="ARBA00023062"/>
    </source>
</evidence>
<dbReference type="GO" id="GO:0004657">
    <property type="term" value="F:proline dehydrogenase activity"/>
    <property type="evidence" value="ECO:0007669"/>
    <property type="project" value="UniProtKB-EC"/>
</dbReference>
<evidence type="ECO:0000256" key="2">
    <source>
        <dbReference type="ARBA" id="ARBA00012695"/>
    </source>
</evidence>
<comment type="pathway">
    <text evidence="1">Amino-acid degradation; L-proline degradation into L-glutamate; L-glutamate from L-proline: step 1/2.</text>
</comment>
<keyword evidence="4 10" id="KW-0547">Nucleotide-binding</keyword>
<evidence type="ECO:0000313" key="13">
    <source>
        <dbReference type="Proteomes" id="UP000000602"/>
    </source>
</evidence>
<dbReference type="GO" id="GO:0000166">
    <property type="term" value="F:nucleotide binding"/>
    <property type="evidence" value="ECO:0007669"/>
    <property type="project" value="UniProtKB-KW"/>
</dbReference>
<dbReference type="InterPro" id="IPR002872">
    <property type="entry name" value="Proline_DH_dom"/>
</dbReference>
<feature type="binding site" evidence="9">
    <location>
        <position position="283"/>
    </location>
    <ligand>
        <name>substrate</name>
    </ligand>
</feature>
<feature type="binding site" evidence="9">
    <location>
        <position position="89"/>
    </location>
    <ligand>
        <name>substrate</name>
    </ligand>
</feature>
<protein>
    <recommendedName>
        <fullName evidence="2">proline dehydrogenase</fullName>
        <ecNumber evidence="2">1.5.5.2</ecNumber>
    </recommendedName>
</protein>
<dbReference type="Proteomes" id="UP000000602">
    <property type="component" value="Chromosome"/>
</dbReference>
<sequence length="303" mass="34693">MINKLISQILPHMPPQLVWMFSKQYIAGETVEQAIEKSKKLNDINVMTTIDVLGEFITKLEEAEANKREYINVIEKAEAAGVKGNYSLKPTFLGLLLDKEVCYQHIREIVQKASAYDNFIRIDMEDSPCTDMSIDLLRRLKEEFPENVGLVLQACLKRTLADIKALAVLNSPEVPLNLRLCKGVYDELPAIAYKEYETINQHYLEDLEYMLQQKMYPAIATHDKPLVDGALKLLEKYNVAKDRYEFQMLYGVTPRLRASLVDAGHPLRVYVPFGEKWFGYSTRRLQENPAMAGVIIKALFKKG</sequence>
<organism evidence="12 13">
    <name type="scientific">Desulfotalea psychrophila (strain LSv54 / DSM 12343)</name>
    <dbReference type="NCBI Taxonomy" id="177439"/>
    <lineage>
        <taxon>Bacteria</taxon>
        <taxon>Pseudomonadati</taxon>
        <taxon>Thermodesulfobacteriota</taxon>
        <taxon>Desulfobulbia</taxon>
        <taxon>Desulfobulbales</taxon>
        <taxon>Desulfocapsaceae</taxon>
        <taxon>Desulfotalea</taxon>
    </lineage>
</organism>
<evidence type="ECO:0000259" key="11">
    <source>
        <dbReference type="Pfam" id="PF01619"/>
    </source>
</evidence>
<dbReference type="KEGG" id="dps:DP2492"/>
<dbReference type="InterPro" id="IPR029041">
    <property type="entry name" value="FAD-linked_oxidoreductase-like"/>
</dbReference>
<evidence type="ECO:0000313" key="12">
    <source>
        <dbReference type="EMBL" id="CAG37221.1"/>
    </source>
</evidence>
<keyword evidence="7" id="KW-0642">Proline metabolism</keyword>
<dbReference type="AlphaFoldDB" id="Q6AKA5"/>
<proteinExistence type="predicted"/>
<gene>
    <name evidence="12" type="ordered locus">DP2492</name>
</gene>
<evidence type="ECO:0000256" key="9">
    <source>
        <dbReference type="PIRSR" id="PIRSR000196-1"/>
    </source>
</evidence>
<comment type="cofactor">
    <cofactor evidence="10">
        <name>FAD</name>
        <dbReference type="ChEBI" id="CHEBI:57692"/>
    </cofactor>
    <text evidence="10">Binds 1 FAD per subunit.</text>
</comment>
<dbReference type="SUPFAM" id="SSF51730">
    <property type="entry name" value="FAD-linked oxidoreductase"/>
    <property type="match status" value="1"/>
</dbReference>
<dbReference type="HOGENOM" id="CLU_061158_0_0_7"/>
<feature type="binding site" evidence="10">
    <location>
        <position position="124"/>
    </location>
    <ligand>
        <name>FAD</name>
        <dbReference type="ChEBI" id="CHEBI:57692"/>
    </ligand>
</feature>